<dbReference type="Gene3D" id="3.30.420.10">
    <property type="entry name" value="Ribonuclease H-like superfamily/Ribonuclease H"/>
    <property type="match status" value="1"/>
</dbReference>
<feature type="domain" description="Reverse transcriptase" evidence="9">
    <location>
        <begin position="280"/>
        <end position="459"/>
    </location>
</feature>
<dbReference type="PANTHER" id="PTHR37984:SF5">
    <property type="entry name" value="PROTEIN NYNRIN-LIKE"/>
    <property type="match status" value="1"/>
</dbReference>
<dbReference type="InterPro" id="IPR001969">
    <property type="entry name" value="Aspartic_peptidase_AS"/>
</dbReference>
<dbReference type="Gene3D" id="1.10.340.70">
    <property type="match status" value="1"/>
</dbReference>
<dbReference type="Pfam" id="PF17921">
    <property type="entry name" value="Integrase_H2C2"/>
    <property type="match status" value="1"/>
</dbReference>
<dbReference type="Pfam" id="PF17917">
    <property type="entry name" value="RT_RNaseH"/>
    <property type="match status" value="1"/>
</dbReference>
<dbReference type="FunFam" id="3.30.70.270:FF:000063">
    <property type="entry name" value="Zinc knuckle domaincontaining protein"/>
    <property type="match status" value="1"/>
</dbReference>
<feature type="region of interest" description="Disordered" evidence="8">
    <location>
        <begin position="27"/>
        <end position="48"/>
    </location>
</feature>
<keyword evidence="2" id="KW-0808">Transferase</keyword>
<dbReference type="OrthoDB" id="5982854at2759"/>
<dbReference type="GO" id="GO:0042575">
    <property type="term" value="C:DNA polymerase complex"/>
    <property type="evidence" value="ECO:0007669"/>
    <property type="project" value="UniProtKB-ARBA"/>
</dbReference>
<dbReference type="CDD" id="cd01647">
    <property type="entry name" value="RT_LTR"/>
    <property type="match status" value="1"/>
</dbReference>
<evidence type="ECO:0000256" key="4">
    <source>
        <dbReference type="ARBA" id="ARBA00022722"/>
    </source>
</evidence>
<dbReference type="CDD" id="cd09274">
    <property type="entry name" value="RNase_HI_RT_Ty3"/>
    <property type="match status" value="1"/>
</dbReference>
<dbReference type="InterPro" id="IPR000477">
    <property type="entry name" value="RT_dom"/>
</dbReference>
<evidence type="ECO:0000256" key="6">
    <source>
        <dbReference type="ARBA" id="ARBA00022801"/>
    </source>
</evidence>
<dbReference type="EMBL" id="LBMM01007067">
    <property type="protein sequence ID" value="KMQ90069.1"/>
    <property type="molecule type" value="Genomic_DNA"/>
</dbReference>
<accession>A0A0J7KIJ7</accession>
<dbReference type="CDD" id="cd00303">
    <property type="entry name" value="retropepsin_like"/>
    <property type="match status" value="1"/>
</dbReference>
<dbReference type="PANTHER" id="PTHR37984">
    <property type="entry name" value="PROTEIN CBG26694"/>
    <property type="match status" value="1"/>
</dbReference>
<gene>
    <name evidence="11" type="ORF">RF55_10213</name>
</gene>
<dbReference type="PaxDb" id="67767-A0A0J7KIJ7"/>
<feature type="domain" description="Integrase catalytic" evidence="10">
    <location>
        <begin position="818"/>
        <end position="976"/>
    </location>
</feature>
<dbReference type="InterPro" id="IPR043502">
    <property type="entry name" value="DNA/RNA_pol_sf"/>
</dbReference>
<dbReference type="InterPro" id="IPR041588">
    <property type="entry name" value="Integrase_H2C2"/>
</dbReference>
<evidence type="ECO:0000256" key="1">
    <source>
        <dbReference type="ARBA" id="ARBA00012493"/>
    </source>
</evidence>
<dbReference type="GO" id="GO:0003964">
    <property type="term" value="F:RNA-directed DNA polymerase activity"/>
    <property type="evidence" value="ECO:0007669"/>
    <property type="project" value="UniProtKB-KW"/>
</dbReference>
<dbReference type="InterPro" id="IPR012337">
    <property type="entry name" value="RNaseH-like_sf"/>
</dbReference>
<dbReference type="PROSITE" id="PS00141">
    <property type="entry name" value="ASP_PROTEASE"/>
    <property type="match status" value="1"/>
</dbReference>
<keyword evidence="6" id="KW-0378">Hydrolase</keyword>
<dbReference type="Gene3D" id="3.30.70.270">
    <property type="match status" value="2"/>
</dbReference>
<dbReference type="Pfam" id="PF00665">
    <property type="entry name" value="rve"/>
    <property type="match status" value="1"/>
</dbReference>
<dbReference type="Pfam" id="PF00078">
    <property type="entry name" value="RVT_1"/>
    <property type="match status" value="1"/>
</dbReference>
<dbReference type="InterPro" id="IPR001584">
    <property type="entry name" value="Integrase_cat-core"/>
</dbReference>
<keyword evidence="3" id="KW-0548">Nucleotidyltransferase</keyword>
<comment type="caution">
    <text evidence="11">The sequence shown here is derived from an EMBL/GenBank/DDBJ whole genome shotgun (WGS) entry which is preliminary data.</text>
</comment>
<dbReference type="FunFam" id="3.10.20.370:FF:000001">
    <property type="entry name" value="Retrovirus-related Pol polyprotein from transposon 17.6-like protein"/>
    <property type="match status" value="1"/>
</dbReference>
<keyword evidence="5" id="KW-0255">Endonuclease</keyword>
<reference evidence="11 12" key="1">
    <citation type="submission" date="2015-04" db="EMBL/GenBank/DDBJ databases">
        <title>Lasius niger genome sequencing.</title>
        <authorList>
            <person name="Konorov E.A."/>
            <person name="Nikitin M.A."/>
            <person name="Kirill M.V."/>
            <person name="Chang P."/>
        </authorList>
    </citation>
    <scope>NUCLEOTIDE SEQUENCE [LARGE SCALE GENOMIC DNA]</scope>
    <source>
        <tissue evidence="11">Whole</tissue>
    </source>
</reference>
<evidence type="ECO:0000313" key="12">
    <source>
        <dbReference type="Proteomes" id="UP000036403"/>
    </source>
</evidence>
<evidence type="ECO:0000256" key="8">
    <source>
        <dbReference type="SAM" id="MobiDB-lite"/>
    </source>
</evidence>
<protein>
    <recommendedName>
        <fullName evidence="1">RNA-directed DNA polymerase</fullName>
        <ecNumber evidence="1">2.7.7.49</ecNumber>
    </recommendedName>
</protein>
<keyword evidence="7" id="KW-0695">RNA-directed DNA polymerase</keyword>
<dbReference type="SUPFAM" id="SSF53098">
    <property type="entry name" value="Ribonuclease H-like"/>
    <property type="match status" value="1"/>
</dbReference>
<evidence type="ECO:0000256" key="7">
    <source>
        <dbReference type="ARBA" id="ARBA00022918"/>
    </source>
</evidence>
<dbReference type="InterPro" id="IPR050951">
    <property type="entry name" value="Retrovirus_Pol_polyprotein"/>
</dbReference>
<dbReference type="AlphaFoldDB" id="A0A0J7KIJ7"/>
<dbReference type="InterPro" id="IPR036397">
    <property type="entry name" value="RNaseH_sf"/>
</dbReference>
<dbReference type="GO" id="GO:0004519">
    <property type="term" value="F:endonuclease activity"/>
    <property type="evidence" value="ECO:0007669"/>
    <property type="project" value="UniProtKB-KW"/>
</dbReference>
<dbReference type="Gene3D" id="3.10.10.10">
    <property type="entry name" value="HIV Type 1 Reverse Transcriptase, subunit A, domain 1"/>
    <property type="match status" value="1"/>
</dbReference>
<dbReference type="EC" id="2.7.7.49" evidence="1"/>
<dbReference type="Gene3D" id="2.40.70.10">
    <property type="entry name" value="Acid Proteases"/>
    <property type="match status" value="1"/>
</dbReference>
<proteinExistence type="predicted"/>
<keyword evidence="4" id="KW-0540">Nuclease</keyword>
<evidence type="ECO:0000313" key="11">
    <source>
        <dbReference type="EMBL" id="KMQ90069.1"/>
    </source>
</evidence>
<evidence type="ECO:0000259" key="9">
    <source>
        <dbReference type="PROSITE" id="PS50878"/>
    </source>
</evidence>
<dbReference type="InterPro" id="IPR021109">
    <property type="entry name" value="Peptidase_aspartic_dom_sf"/>
</dbReference>
<evidence type="ECO:0000256" key="5">
    <source>
        <dbReference type="ARBA" id="ARBA00022759"/>
    </source>
</evidence>
<dbReference type="Proteomes" id="UP000036403">
    <property type="component" value="Unassembled WGS sequence"/>
</dbReference>
<dbReference type="InterPro" id="IPR041373">
    <property type="entry name" value="RT_RNaseH"/>
</dbReference>
<feature type="compositionally biased region" description="Acidic residues" evidence="8">
    <location>
        <begin position="27"/>
        <end position="46"/>
    </location>
</feature>
<dbReference type="SUPFAM" id="SSF50630">
    <property type="entry name" value="Acid proteases"/>
    <property type="match status" value="1"/>
</dbReference>
<name>A0A0J7KIJ7_LASNI</name>
<dbReference type="InterPro" id="IPR043128">
    <property type="entry name" value="Rev_trsase/Diguanyl_cyclase"/>
</dbReference>
<dbReference type="PROSITE" id="PS50994">
    <property type="entry name" value="INTEGRASE"/>
    <property type="match status" value="1"/>
</dbReference>
<dbReference type="GO" id="GO:0004190">
    <property type="term" value="F:aspartic-type endopeptidase activity"/>
    <property type="evidence" value="ECO:0007669"/>
    <property type="project" value="InterPro"/>
</dbReference>
<evidence type="ECO:0000256" key="2">
    <source>
        <dbReference type="ARBA" id="ARBA00022679"/>
    </source>
</evidence>
<sequence>MTSFYKNKKVAFIDKQPDESDLLEAEDEIEDANNSDGENYEGEDATVAERETDADLEVNIMRTREIIRDVDEVSMEDHKDKLNRVRPYATVRFADMSVRCLIDTGAQISALTKRFYDKLIDRKIEMRILPIRKFTLLGAFSEKGEPIASKVFLRFDLEGRIFSYGLYVVKNLSYDMVLGLDFLSHYKAILRCDDDRFEVTFDREPEIECVSVNAITIEEANAELDKIVNEHEIVFRDEIGRVSHYEHEIRITSRAPFKAKTYPVAEVHRQRVKDHLLELERTDIIERASTQYVNPLVVVVKKTGEIRLCLDARKINKRMENDHDQPPTIDEIFRRIGSRKYFSTLDVSKAFWQIPLRECDKRYTGFKFDNQTYVFRRLPFGLKTAGSSFTRAIIKALGDDCHEYAIIYLDDILIASDSLEEHLNHLKIILDRLSRVGFRLNKAKCEFLRTEISFLGHTFDQVKVEMNSDTKSAIQNFAKPRNKKAVQSYLGLVNWDRRFIPNLAEMTKPLESLLKQNVKFEWREEHQRAFVKIKEAFRDAKSLFIIRSNCRFGIFVDASKNGLGARLYQYRESNPDEGFTVAYASRSLRGAECNYTITELECLSLVWALRKWHIMLLGRHVRVHTDHRALKFLTSCADDSSRIARWMAFLREFDLEIHHIPGRDNVIADTLSRNNERNGFARKPEIARTIAAIARPDDEAETLRWVEMIVEAQTIRDDIRELPENDPGRFAMRDGIIRVVGDNGDRIVVPEHIGWDLIQRVHAFLLHFGTDKVVDFANKFFSIVNLERIVRDVVASCHECIATKYYTRPTRGLEYYDLPDAPNKIIAIDIFGPLPQTPRGNKYILVTMDQFSKLIHLLVMKNQKLETITQTLDSQYFDRMPVPAEILSDNGGQFITARWSEYANQRGFSNRKTSPYNPQSNPVERVMRELGRIIRLYAHDRQATWDRVVKRAEKTINSTMHRSTGYSPYELHPGMREELFFDPRLRSTEHGDGDPDLD</sequence>
<dbReference type="GO" id="GO:0003676">
    <property type="term" value="F:nucleic acid binding"/>
    <property type="evidence" value="ECO:0007669"/>
    <property type="project" value="InterPro"/>
</dbReference>
<dbReference type="GO" id="GO:0006508">
    <property type="term" value="P:proteolysis"/>
    <property type="evidence" value="ECO:0007669"/>
    <property type="project" value="InterPro"/>
</dbReference>
<evidence type="ECO:0000256" key="3">
    <source>
        <dbReference type="ARBA" id="ARBA00022695"/>
    </source>
</evidence>
<dbReference type="STRING" id="67767.A0A0J7KIJ7"/>
<organism evidence="11 12">
    <name type="scientific">Lasius niger</name>
    <name type="common">Black garden ant</name>
    <dbReference type="NCBI Taxonomy" id="67767"/>
    <lineage>
        <taxon>Eukaryota</taxon>
        <taxon>Metazoa</taxon>
        <taxon>Ecdysozoa</taxon>
        <taxon>Arthropoda</taxon>
        <taxon>Hexapoda</taxon>
        <taxon>Insecta</taxon>
        <taxon>Pterygota</taxon>
        <taxon>Neoptera</taxon>
        <taxon>Endopterygota</taxon>
        <taxon>Hymenoptera</taxon>
        <taxon>Apocrita</taxon>
        <taxon>Aculeata</taxon>
        <taxon>Formicoidea</taxon>
        <taxon>Formicidae</taxon>
        <taxon>Formicinae</taxon>
        <taxon>Lasius</taxon>
        <taxon>Lasius</taxon>
    </lineage>
</organism>
<evidence type="ECO:0000259" key="10">
    <source>
        <dbReference type="PROSITE" id="PS50994"/>
    </source>
</evidence>
<dbReference type="GO" id="GO:0015074">
    <property type="term" value="P:DNA integration"/>
    <property type="evidence" value="ECO:0007669"/>
    <property type="project" value="InterPro"/>
</dbReference>
<dbReference type="PROSITE" id="PS50878">
    <property type="entry name" value="RT_POL"/>
    <property type="match status" value="1"/>
</dbReference>
<keyword evidence="12" id="KW-1185">Reference proteome</keyword>
<dbReference type="SUPFAM" id="SSF56672">
    <property type="entry name" value="DNA/RNA polymerases"/>
    <property type="match status" value="1"/>
</dbReference>